<dbReference type="RefSeq" id="XP_005757697.1">
    <property type="nucleotide sequence ID" value="XM_005757640.1"/>
</dbReference>
<protein>
    <submittedName>
        <fullName evidence="2">Uncharacterized protein</fullName>
    </submittedName>
</protein>
<evidence type="ECO:0000313" key="3">
    <source>
        <dbReference type="Proteomes" id="UP000013827"/>
    </source>
</evidence>
<sequence length="310" mass="33488">MTVALVPLLLALVVPLRPPLRPPALHAKLDFDDALAGILSAAEAAGSLEPVLDEWLEQVDETFVPTLASKLEAVQTASKPDTDEVAKLSALLSAVERRSHERFTLAREQLQDLLGAGEINKLDAKLCKMINDGKLDAGFLYVLQQNDDDSLLKLLTHIHTRTEEELEKRTPPGLALLHKLTRTGDGALRGRILRHYLAPQGSVRLPDGTAMPLDTPGPALVPPGDLAEAIEGAVSKARARRTSSLQSLLPASRLDHLVLSLPIDRAAIDSTVEQVRTVAKEARTEQLDEFTDRLTPVFTAAKGMSGSARS</sequence>
<keyword evidence="1" id="KW-0732">Signal</keyword>
<organism evidence="2 3">
    <name type="scientific">Emiliania huxleyi (strain CCMP1516)</name>
    <dbReference type="NCBI Taxonomy" id="280463"/>
    <lineage>
        <taxon>Eukaryota</taxon>
        <taxon>Haptista</taxon>
        <taxon>Haptophyta</taxon>
        <taxon>Prymnesiophyceae</taxon>
        <taxon>Isochrysidales</taxon>
        <taxon>Noelaerhabdaceae</taxon>
        <taxon>Emiliania</taxon>
    </lineage>
</organism>
<dbReference type="KEGG" id="ehx:EMIHUDRAFT_198889"/>
<dbReference type="AlphaFoldDB" id="A0A0D3I1Y3"/>
<dbReference type="PaxDb" id="2903-EOD05268"/>
<evidence type="ECO:0000313" key="2">
    <source>
        <dbReference type="EnsemblProtists" id="EOD05268"/>
    </source>
</evidence>
<dbReference type="GeneID" id="17257656"/>
<accession>A0A0D3I1Y3</accession>
<reference evidence="2" key="2">
    <citation type="submission" date="2024-10" db="UniProtKB">
        <authorList>
            <consortium name="EnsemblProtists"/>
        </authorList>
    </citation>
    <scope>IDENTIFICATION</scope>
</reference>
<keyword evidence="3" id="KW-1185">Reference proteome</keyword>
<dbReference type="GeneID" id="17251490"/>
<evidence type="ECO:0000256" key="1">
    <source>
        <dbReference type="SAM" id="SignalP"/>
    </source>
</evidence>
<dbReference type="Proteomes" id="UP000013827">
    <property type="component" value="Unassembled WGS sequence"/>
</dbReference>
<name>A0A0D3I1Y3_EMIH1</name>
<dbReference type="RefSeq" id="XP_005763938.1">
    <property type="nucleotide sequence ID" value="XM_005763881.1"/>
</dbReference>
<dbReference type="EnsemblProtists" id="EOD11509">
    <property type="protein sequence ID" value="EOD11509"/>
    <property type="gene ID" value="EMIHUDRAFT_247871"/>
</dbReference>
<feature type="signal peptide" evidence="1">
    <location>
        <begin position="1"/>
        <end position="15"/>
    </location>
</feature>
<proteinExistence type="predicted"/>
<dbReference type="EnsemblProtists" id="EOD05268">
    <property type="protein sequence ID" value="EOD05268"/>
    <property type="gene ID" value="EMIHUDRAFT_198889"/>
</dbReference>
<dbReference type="eggNOG" id="ENOG502S7V7">
    <property type="taxonomic scope" value="Eukaryota"/>
</dbReference>
<feature type="chain" id="PRO_5044053453" evidence="1">
    <location>
        <begin position="16"/>
        <end position="310"/>
    </location>
</feature>
<dbReference type="KEGG" id="ehx:EMIHUDRAFT_247871"/>
<reference evidence="3" key="1">
    <citation type="journal article" date="2013" name="Nature">
        <title>Pan genome of the phytoplankton Emiliania underpins its global distribution.</title>
        <authorList>
            <person name="Read B.A."/>
            <person name="Kegel J."/>
            <person name="Klute M.J."/>
            <person name="Kuo A."/>
            <person name="Lefebvre S.C."/>
            <person name="Maumus F."/>
            <person name="Mayer C."/>
            <person name="Miller J."/>
            <person name="Monier A."/>
            <person name="Salamov A."/>
            <person name="Young J."/>
            <person name="Aguilar M."/>
            <person name="Claverie J.M."/>
            <person name="Frickenhaus S."/>
            <person name="Gonzalez K."/>
            <person name="Herman E.K."/>
            <person name="Lin Y.C."/>
            <person name="Napier J."/>
            <person name="Ogata H."/>
            <person name="Sarno A.F."/>
            <person name="Shmutz J."/>
            <person name="Schroeder D."/>
            <person name="de Vargas C."/>
            <person name="Verret F."/>
            <person name="von Dassow P."/>
            <person name="Valentin K."/>
            <person name="Van de Peer Y."/>
            <person name="Wheeler G."/>
            <person name="Dacks J.B."/>
            <person name="Delwiche C.F."/>
            <person name="Dyhrman S.T."/>
            <person name="Glockner G."/>
            <person name="John U."/>
            <person name="Richards T."/>
            <person name="Worden A.Z."/>
            <person name="Zhang X."/>
            <person name="Grigoriev I.V."/>
            <person name="Allen A.E."/>
            <person name="Bidle K."/>
            <person name="Borodovsky M."/>
            <person name="Bowler C."/>
            <person name="Brownlee C."/>
            <person name="Cock J.M."/>
            <person name="Elias M."/>
            <person name="Gladyshev V.N."/>
            <person name="Groth M."/>
            <person name="Guda C."/>
            <person name="Hadaegh A."/>
            <person name="Iglesias-Rodriguez M.D."/>
            <person name="Jenkins J."/>
            <person name="Jones B.M."/>
            <person name="Lawson T."/>
            <person name="Leese F."/>
            <person name="Lindquist E."/>
            <person name="Lobanov A."/>
            <person name="Lomsadze A."/>
            <person name="Malik S.B."/>
            <person name="Marsh M.E."/>
            <person name="Mackinder L."/>
            <person name="Mock T."/>
            <person name="Mueller-Roeber B."/>
            <person name="Pagarete A."/>
            <person name="Parker M."/>
            <person name="Probert I."/>
            <person name="Quesneville H."/>
            <person name="Raines C."/>
            <person name="Rensing S.A."/>
            <person name="Riano-Pachon D.M."/>
            <person name="Richier S."/>
            <person name="Rokitta S."/>
            <person name="Shiraiwa Y."/>
            <person name="Soanes D.M."/>
            <person name="van der Giezen M."/>
            <person name="Wahlund T.M."/>
            <person name="Williams B."/>
            <person name="Wilson W."/>
            <person name="Wolfe G."/>
            <person name="Wurch L.L."/>
        </authorList>
    </citation>
    <scope>NUCLEOTIDE SEQUENCE</scope>
</reference>
<dbReference type="HOGENOM" id="CLU_898434_0_0_1"/>